<sequence length="60" mass="6811">MLSIIFSAYIITNGKIFNVLTCIFIAMAFMLVSDLRCPINNNYLQSKLRLIKVGDLKISK</sequence>
<reference evidence="2 3" key="1">
    <citation type="submission" date="2015-01" db="EMBL/GenBank/DDBJ databases">
        <title>Evolution of Trichinella species and genotypes.</title>
        <authorList>
            <person name="Korhonen P.K."/>
            <person name="Edoardo P."/>
            <person name="Giuseppe L.R."/>
            <person name="Gasser R.B."/>
        </authorList>
    </citation>
    <scope>NUCLEOTIDE SEQUENCE [LARGE SCALE GENOMIC DNA]</scope>
    <source>
        <strain evidence="2">ISS470</strain>
    </source>
</reference>
<evidence type="ECO:0000313" key="3">
    <source>
        <dbReference type="Proteomes" id="UP000054995"/>
    </source>
</evidence>
<dbReference type="EMBL" id="JYDT01000024">
    <property type="protein sequence ID" value="KRY90185.1"/>
    <property type="molecule type" value="Genomic_DNA"/>
</dbReference>
<organism evidence="2 3">
    <name type="scientific">Trichinella pseudospiralis</name>
    <name type="common">Parasitic roundworm</name>
    <dbReference type="NCBI Taxonomy" id="6337"/>
    <lineage>
        <taxon>Eukaryota</taxon>
        <taxon>Metazoa</taxon>
        <taxon>Ecdysozoa</taxon>
        <taxon>Nematoda</taxon>
        <taxon>Enoplea</taxon>
        <taxon>Dorylaimia</taxon>
        <taxon>Trichinellida</taxon>
        <taxon>Trichinellidae</taxon>
        <taxon>Trichinella</taxon>
    </lineage>
</organism>
<comment type="caution">
    <text evidence="2">The sequence shown here is derived from an EMBL/GenBank/DDBJ whole genome shotgun (WGS) entry which is preliminary data.</text>
</comment>
<protein>
    <submittedName>
        <fullName evidence="2">Uncharacterized protein</fullName>
    </submittedName>
</protein>
<evidence type="ECO:0000313" key="2">
    <source>
        <dbReference type="EMBL" id="KRY90185.1"/>
    </source>
</evidence>
<name>A0A0V1FW53_TRIPS</name>
<keyword evidence="1" id="KW-1133">Transmembrane helix</keyword>
<keyword evidence="1" id="KW-0812">Transmembrane</keyword>
<evidence type="ECO:0000256" key="1">
    <source>
        <dbReference type="SAM" id="Phobius"/>
    </source>
</evidence>
<gene>
    <name evidence="2" type="ORF">T4D_3610</name>
</gene>
<keyword evidence="1" id="KW-0472">Membrane</keyword>
<feature type="transmembrane region" description="Helical" evidence="1">
    <location>
        <begin position="6"/>
        <end position="32"/>
    </location>
</feature>
<proteinExistence type="predicted"/>
<dbReference type="Proteomes" id="UP000054995">
    <property type="component" value="Unassembled WGS sequence"/>
</dbReference>
<keyword evidence="3" id="KW-1185">Reference proteome</keyword>
<accession>A0A0V1FW53</accession>
<dbReference type="AlphaFoldDB" id="A0A0V1FW53"/>